<evidence type="ECO:0000313" key="3">
    <source>
        <dbReference type="EMBL" id="KAK8035530.1"/>
    </source>
</evidence>
<proteinExistence type="predicted"/>
<feature type="signal peptide" evidence="2">
    <location>
        <begin position="1"/>
        <end position="27"/>
    </location>
</feature>
<organism evidence="3 4">
    <name type="scientific">Apiospora rasikravindrae</name>
    <dbReference type="NCBI Taxonomy" id="990691"/>
    <lineage>
        <taxon>Eukaryota</taxon>
        <taxon>Fungi</taxon>
        <taxon>Dikarya</taxon>
        <taxon>Ascomycota</taxon>
        <taxon>Pezizomycotina</taxon>
        <taxon>Sordariomycetes</taxon>
        <taxon>Xylariomycetidae</taxon>
        <taxon>Amphisphaeriales</taxon>
        <taxon>Apiosporaceae</taxon>
        <taxon>Apiospora</taxon>
    </lineage>
</organism>
<gene>
    <name evidence="3" type="ORF">PG993_010525</name>
</gene>
<dbReference type="EMBL" id="JAQQWK010000009">
    <property type="protein sequence ID" value="KAK8035530.1"/>
    <property type="molecule type" value="Genomic_DNA"/>
</dbReference>
<protein>
    <submittedName>
        <fullName evidence="3">Uncharacterized protein</fullName>
    </submittedName>
</protein>
<keyword evidence="2" id="KW-0732">Signal</keyword>
<evidence type="ECO:0000256" key="2">
    <source>
        <dbReference type="SAM" id="SignalP"/>
    </source>
</evidence>
<comment type="caution">
    <text evidence="3">The sequence shown here is derived from an EMBL/GenBank/DDBJ whole genome shotgun (WGS) entry which is preliminary data.</text>
</comment>
<evidence type="ECO:0000256" key="1">
    <source>
        <dbReference type="SAM" id="MobiDB-lite"/>
    </source>
</evidence>
<reference evidence="3 4" key="1">
    <citation type="submission" date="2023-01" db="EMBL/GenBank/DDBJ databases">
        <title>Analysis of 21 Apiospora genomes using comparative genomics revels a genus with tremendous synthesis potential of carbohydrate active enzymes and secondary metabolites.</title>
        <authorList>
            <person name="Sorensen T."/>
        </authorList>
    </citation>
    <scope>NUCLEOTIDE SEQUENCE [LARGE SCALE GENOMIC DNA]</scope>
    <source>
        <strain evidence="3 4">CBS 33761</strain>
    </source>
</reference>
<evidence type="ECO:0000313" key="4">
    <source>
        <dbReference type="Proteomes" id="UP001444661"/>
    </source>
</evidence>
<keyword evidence="4" id="KW-1185">Reference proteome</keyword>
<feature type="region of interest" description="Disordered" evidence="1">
    <location>
        <begin position="320"/>
        <end position="340"/>
    </location>
</feature>
<name>A0ABR1SMI4_9PEZI</name>
<feature type="compositionally biased region" description="Basic and acidic residues" evidence="1">
    <location>
        <begin position="328"/>
        <end position="340"/>
    </location>
</feature>
<sequence>MSRLISISLSIGTIVLLVLLFVSSAVASRTQDDPDPRIEATFQPLHQLADLHFNDTRPTLTALANLLRESSDEVETTVASSVLDNNVPEGMAIYRALHKTVGPLEAITRNVDNNFRFRTTEMVTLYHREHRAILLELKGRQDSGKVQSDRDLRQMWLFTATHYRFAELVEVADGIIDDLEHHGQRMWEIVRWMDRNLQAQADQSKELYAEELARYAPSGSAIQVQAYRHESAANSLGTYLGRIYNAKEAIMGRRDLLLAASQSLAALEPSKYQKDKSSMFSFLKMSSSDIPRFGQRNLKSAESLVRHMEAVLDCEEWVSGRSQSGPKSCHDGWKEEVLGN</sequence>
<dbReference type="Proteomes" id="UP001444661">
    <property type="component" value="Unassembled WGS sequence"/>
</dbReference>
<accession>A0ABR1SMI4</accession>
<feature type="chain" id="PRO_5047246678" evidence="2">
    <location>
        <begin position="28"/>
        <end position="340"/>
    </location>
</feature>